<dbReference type="GO" id="GO:0006508">
    <property type="term" value="P:proteolysis"/>
    <property type="evidence" value="ECO:0007669"/>
    <property type="project" value="UniProtKB-KW"/>
</dbReference>
<organism evidence="3 4">
    <name type="scientific">Oceanirhabdus seepicola</name>
    <dbReference type="NCBI Taxonomy" id="2828781"/>
    <lineage>
        <taxon>Bacteria</taxon>
        <taxon>Bacillati</taxon>
        <taxon>Bacillota</taxon>
        <taxon>Clostridia</taxon>
        <taxon>Eubacteriales</taxon>
        <taxon>Clostridiaceae</taxon>
        <taxon>Oceanirhabdus</taxon>
    </lineage>
</organism>
<evidence type="ECO:0000313" key="3">
    <source>
        <dbReference type="EMBL" id="MCM1991572.1"/>
    </source>
</evidence>
<reference evidence="3" key="2">
    <citation type="submission" date="2021-04" db="EMBL/GenBank/DDBJ databases">
        <authorList>
            <person name="Dong X."/>
        </authorList>
    </citation>
    <scope>NUCLEOTIDE SEQUENCE</scope>
    <source>
        <strain evidence="3">ZWT</strain>
    </source>
</reference>
<comment type="caution">
    <text evidence="3">The sequence shown here is derived from an EMBL/GenBank/DDBJ whole genome shotgun (WGS) entry which is preliminary data.</text>
</comment>
<evidence type="ECO:0000259" key="2">
    <source>
        <dbReference type="Pfam" id="PF14343"/>
    </source>
</evidence>
<dbReference type="AlphaFoldDB" id="A0A9J6P5Q4"/>
<reference evidence="3" key="1">
    <citation type="journal article" date="2021" name="mSystems">
        <title>Bacteria and Archaea Synergistically Convert Glycine Betaine to Biogenic Methane in the Formosa Cold Seep of the South China Sea.</title>
        <authorList>
            <person name="Li L."/>
            <person name="Zhang W."/>
            <person name="Zhang S."/>
            <person name="Song L."/>
            <person name="Sun Q."/>
            <person name="Zhang H."/>
            <person name="Xiang H."/>
            <person name="Dong X."/>
        </authorList>
    </citation>
    <scope>NUCLEOTIDE SEQUENCE</scope>
    <source>
        <strain evidence="3">ZWT</strain>
    </source>
</reference>
<feature type="signal peptide" evidence="1">
    <location>
        <begin position="1"/>
        <end position="25"/>
    </location>
</feature>
<dbReference type="RefSeq" id="WP_250860710.1">
    <property type="nucleotide sequence ID" value="NZ_JAGSOJ010000004.1"/>
</dbReference>
<evidence type="ECO:0000256" key="1">
    <source>
        <dbReference type="SAM" id="SignalP"/>
    </source>
</evidence>
<feature type="chain" id="PRO_5039890062" evidence="1">
    <location>
        <begin position="26"/>
        <end position="315"/>
    </location>
</feature>
<dbReference type="Proteomes" id="UP001056429">
    <property type="component" value="Unassembled WGS sequence"/>
</dbReference>
<dbReference type="GO" id="GO:0008233">
    <property type="term" value="F:peptidase activity"/>
    <property type="evidence" value="ECO:0007669"/>
    <property type="project" value="UniProtKB-KW"/>
</dbReference>
<dbReference type="EMBL" id="JAGSOJ010000004">
    <property type="protein sequence ID" value="MCM1991572.1"/>
    <property type="molecule type" value="Genomic_DNA"/>
</dbReference>
<feature type="domain" description="PrcB C-terminal" evidence="2">
    <location>
        <begin position="196"/>
        <end position="251"/>
    </location>
</feature>
<evidence type="ECO:0000313" key="4">
    <source>
        <dbReference type="Proteomes" id="UP001056429"/>
    </source>
</evidence>
<gene>
    <name evidence="3" type="ORF">KDK92_17695</name>
</gene>
<accession>A0A9J6P5Q4</accession>
<sequence>MNRNRILSLLMCNMILFSGSSVVFAENSKELSNRNIIKLKEIKKEDSINSISINNDFFNEMTSEYHIVGKITKVEDKDNGKYILVERNGAPMEVLISEDLDIHGGFENIKVGNFIDIRGKESEKGHFIEGEECIVSEKPIGIKALSAEKIAFREVDNIDYVSLNVYDIKDEQIQKWVSNNKKKSGAHLLEKDDAYFILVSGGECSTGGYSLDIMNVNLSEENLDITYNVVPPAPDMCVTSALTYPSQILKISKDKKIEEVNAVKSKIGVIPKRPEVRINKKTTLGEIEDAVKNMKNPQEKLNLIEKLIKWVTELF</sequence>
<keyword evidence="3" id="KW-0378">Hydrolase</keyword>
<dbReference type="Pfam" id="PF14343">
    <property type="entry name" value="PrcB_C"/>
    <property type="match status" value="1"/>
</dbReference>
<name>A0A9J6P5Q4_9CLOT</name>
<keyword evidence="3" id="KW-0645">Protease</keyword>
<proteinExistence type="predicted"/>
<protein>
    <submittedName>
        <fullName evidence="3">Protease complex subunit PrcB family protein</fullName>
    </submittedName>
</protein>
<keyword evidence="4" id="KW-1185">Reference proteome</keyword>
<dbReference type="InterPro" id="IPR025748">
    <property type="entry name" value="PrcB_C_dom"/>
</dbReference>
<keyword evidence="1" id="KW-0732">Signal</keyword>